<evidence type="ECO:0000256" key="2">
    <source>
        <dbReference type="ARBA" id="ARBA00004664"/>
    </source>
</evidence>
<evidence type="ECO:0000256" key="1">
    <source>
        <dbReference type="ARBA" id="ARBA00001164"/>
    </source>
</evidence>
<dbReference type="GO" id="GO:0000162">
    <property type="term" value="P:L-tryptophan biosynthetic process"/>
    <property type="evidence" value="ECO:0007669"/>
    <property type="project" value="UniProtKB-UniRule"/>
</dbReference>
<keyword evidence="7 8" id="KW-0413">Isomerase</keyword>
<keyword evidence="11" id="KW-1185">Reference proteome</keyword>
<dbReference type="InterPro" id="IPR011060">
    <property type="entry name" value="RibuloseP-bd_barrel"/>
</dbReference>
<evidence type="ECO:0000313" key="11">
    <source>
        <dbReference type="Proteomes" id="UP001319921"/>
    </source>
</evidence>
<dbReference type="Proteomes" id="UP001319921">
    <property type="component" value="Chromosome"/>
</dbReference>
<keyword evidence="6 8" id="KW-0057">Aromatic amino acid biosynthesis</keyword>
<reference evidence="10 11" key="1">
    <citation type="journal article" date="2022" name="Microbiol. Resour. Announc.">
        <title>Complete Genome Sequence of the Hyperthermophilic and Acidophilic Archaeon Saccharolobus caldissimus Strain HS-3T.</title>
        <authorList>
            <person name="Sakai H.D."/>
            <person name="Kurosawa N."/>
        </authorList>
    </citation>
    <scope>NUCLEOTIDE SEQUENCE [LARGE SCALE GENOMIC DNA]</scope>
    <source>
        <strain evidence="10 11">JCM32116</strain>
    </source>
</reference>
<dbReference type="SUPFAM" id="SSF51366">
    <property type="entry name" value="Ribulose-phoshate binding barrel"/>
    <property type="match status" value="1"/>
</dbReference>
<dbReference type="EMBL" id="AP025226">
    <property type="protein sequence ID" value="BDB97765.1"/>
    <property type="molecule type" value="Genomic_DNA"/>
</dbReference>
<dbReference type="Gene3D" id="3.20.20.70">
    <property type="entry name" value="Aldolase class I"/>
    <property type="match status" value="1"/>
</dbReference>
<evidence type="ECO:0000256" key="5">
    <source>
        <dbReference type="ARBA" id="ARBA00022822"/>
    </source>
</evidence>
<evidence type="ECO:0000256" key="8">
    <source>
        <dbReference type="HAMAP-Rule" id="MF_00135"/>
    </source>
</evidence>
<keyword evidence="4 8" id="KW-0028">Amino-acid biosynthesis</keyword>
<dbReference type="InterPro" id="IPR001240">
    <property type="entry name" value="PRAI_dom"/>
</dbReference>
<accession>A0AAQ4CPN4</accession>
<comment type="similarity">
    <text evidence="3 8">Belongs to the TrpF family.</text>
</comment>
<dbReference type="RefSeq" id="WP_229571736.1">
    <property type="nucleotide sequence ID" value="NZ_AP025226.1"/>
</dbReference>
<dbReference type="PANTHER" id="PTHR42894">
    <property type="entry name" value="N-(5'-PHOSPHORIBOSYL)ANTHRANILATE ISOMERASE"/>
    <property type="match status" value="1"/>
</dbReference>
<evidence type="ECO:0000256" key="6">
    <source>
        <dbReference type="ARBA" id="ARBA00023141"/>
    </source>
</evidence>
<dbReference type="KEGG" id="scas:SACC_07820"/>
<organism evidence="10 11">
    <name type="scientific">Saccharolobus caldissimus</name>
    <dbReference type="NCBI Taxonomy" id="1702097"/>
    <lineage>
        <taxon>Archaea</taxon>
        <taxon>Thermoproteota</taxon>
        <taxon>Thermoprotei</taxon>
        <taxon>Sulfolobales</taxon>
        <taxon>Sulfolobaceae</taxon>
        <taxon>Saccharolobus</taxon>
    </lineage>
</organism>
<dbReference type="PANTHER" id="PTHR42894:SF1">
    <property type="entry name" value="N-(5'-PHOSPHORIBOSYL)ANTHRANILATE ISOMERASE"/>
    <property type="match status" value="1"/>
</dbReference>
<comment type="catalytic activity">
    <reaction evidence="1 8">
        <text>N-(5-phospho-beta-D-ribosyl)anthranilate = 1-(2-carboxyphenylamino)-1-deoxy-D-ribulose 5-phosphate</text>
        <dbReference type="Rhea" id="RHEA:21540"/>
        <dbReference type="ChEBI" id="CHEBI:18277"/>
        <dbReference type="ChEBI" id="CHEBI:58613"/>
        <dbReference type="EC" id="5.3.1.24"/>
    </reaction>
</comment>
<comment type="pathway">
    <text evidence="2 8">Amino-acid biosynthesis; L-tryptophan biosynthesis; L-tryptophan from chorismate: step 3/5.</text>
</comment>
<evidence type="ECO:0000313" key="10">
    <source>
        <dbReference type="EMBL" id="BDB97765.1"/>
    </source>
</evidence>
<dbReference type="HAMAP" id="MF_00135">
    <property type="entry name" value="PRAI"/>
    <property type="match status" value="1"/>
</dbReference>
<protein>
    <recommendedName>
        <fullName evidence="8">N-(5'-phosphoribosyl)anthranilate isomerase</fullName>
        <shortName evidence="8">PRAI</shortName>
        <ecNumber evidence="8">5.3.1.24</ecNumber>
    </recommendedName>
</protein>
<gene>
    <name evidence="8" type="primary">trpF</name>
    <name evidence="10" type="ORF">SACC_07820</name>
</gene>
<feature type="domain" description="N-(5'phosphoribosyl) anthranilate isomerase (PRAI)" evidence="9">
    <location>
        <begin position="5"/>
        <end position="194"/>
    </location>
</feature>
<sequence length="204" mass="23209">MAIELKICGNATISDVIELSKLDVDYIGIVTDPISPRFVKREFLSIVKKYTNKPIVSVKVNGDISEILKDLSVVEYVQIHRILTDSELELLRSYDTRRLILYVPASLEYKSYLRKVINITEKILIDSIKKGIEIDINIVKEIFKDYPNLGVGGKINLSNISNFIGLNPKWIDISSSVEIYPGKKSIEKVKKIIEVIKYGNIHDK</sequence>
<dbReference type="CDD" id="cd00405">
    <property type="entry name" value="PRAI"/>
    <property type="match status" value="1"/>
</dbReference>
<dbReference type="GO" id="GO:0004640">
    <property type="term" value="F:phosphoribosylanthranilate isomerase activity"/>
    <property type="evidence" value="ECO:0007669"/>
    <property type="project" value="UniProtKB-UniRule"/>
</dbReference>
<dbReference type="InterPro" id="IPR044643">
    <property type="entry name" value="TrpF_fam"/>
</dbReference>
<evidence type="ECO:0000256" key="7">
    <source>
        <dbReference type="ARBA" id="ARBA00023235"/>
    </source>
</evidence>
<evidence type="ECO:0000256" key="3">
    <source>
        <dbReference type="ARBA" id="ARBA00007571"/>
    </source>
</evidence>
<evidence type="ECO:0000259" key="9">
    <source>
        <dbReference type="Pfam" id="PF00697"/>
    </source>
</evidence>
<keyword evidence="5 8" id="KW-0822">Tryptophan biosynthesis</keyword>
<dbReference type="EC" id="5.3.1.24" evidence="8"/>
<dbReference type="GeneID" id="68865521"/>
<dbReference type="InterPro" id="IPR013785">
    <property type="entry name" value="Aldolase_TIM"/>
</dbReference>
<evidence type="ECO:0000256" key="4">
    <source>
        <dbReference type="ARBA" id="ARBA00022605"/>
    </source>
</evidence>
<dbReference type="AlphaFoldDB" id="A0AAQ4CPN4"/>
<name>A0AAQ4CPN4_9CREN</name>
<dbReference type="Pfam" id="PF00697">
    <property type="entry name" value="PRAI"/>
    <property type="match status" value="1"/>
</dbReference>
<proteinExistence type="inferred from homology"/>